<evidence type="ECO:0000313" key="1">
    <source>
        <dbReference type="EMBL" id="KAK7352770.1"/>
    </source>
</evidence>
<dbReference type="Proteomes" id="UP001374584">
    <property type="component" value="Unassembled WGS sequence"/>
</dbReference>
<comment type="caution">
    <text evidence="1">The sequence shown here is derived from an EMBL/GenBank/DDBJ whole genome shotgun (WGS) entry which is preliminary data.</text>
</comment>
<dbReference type="PANTHER" id="PTHR36800:SF1">
    <property type="entry name" value="POLYAMINE-MODULATED FACTOR 1-BINDING PROTEIN"/>
    <property type="match status" value="1"/>
</dbReference>
<dbReference type="AlphaFoldDB" id="A0AAN9MDC7"/>
<name>A0AAN9MDC7_PHACN</name>
<keyword evidence="2" id="KW-1185">Reference proteome</keyword>
<sequence length="88" mass="10033">MASSEPITTEAESENHLSSLIYEISNEVQEIMENLFKTITEINHNSAVIEEEIEKCKGSALERKTALNEDRDNFQKAAYAVLEMLNRE</sequence>
<organism evidence="1 2">
    <name type="scientific">Phaseolus coccineus</name>
    <name type="common">Scarlet runner bean</name>
    <name type="synonym">Phaseolus multiflorus</name>
    <dbReference type="NCBI Taxonomy" id="3886"/>
    <lineage>
        <taxon>Eukaryota</taxon>
        <taxon>Viridiplantae</taxon>
        <taxon>Streptophyta</taxon>
        <taxon>Embryophyta</taxon>
        <taxon>Tracheophyta</taxon>
        <taxon>Spermatophyta</taxon>
        <taxon>Magnoliopsida</taxon>
        <taxon>eudicotyledons</taxon>
        <taxon>Gunneridae</taxon>
        <taxon>Pentapetalae</taxon>
        <taxon>rosids</taxon>
        <taxon>fabids</taxon>
        <taxon>Fabales</taxon>
        <taxon>Fabaceae</taxon>
        <taxon>Papilionoideae</taxon>
        <taxon>50 kb inversion clade</taxon>
        <taxon>NPAAA clade</taxon>
        <taxon>indigoferoid/millettioid clade</taxon>
        <taxon>Phaseoleae</taxon>
        <taxon>Phaseolus</taxon>
    </lineage>
</organism>
<reference evidence="1 2" key="1">
    <citation type="submission" date="2024-01" db="EMBL/GenBank/DDBJ databases">
        <title>The genomes of 5 underutilized Papilionoideae crops provide insights into root nodulation and disease resistanc.</title>
        <authorList>
            <person name="Jiang F."/>
        </authorList>
    </citation>
    <scope>NUCLEOTIDE SEQUENCE [LARGE SCALE GENOMIC DNA]</scope>
    <source>
        <strain evidence="1">JINMINGXINNONG_FW02</strain>
        <tissue evidence="1">Leaves</tissue>
    </source>
</reference>
<proteinExistence type="predicted"/>
<evidence type="ECO:0000313" key="2">
    <source>
        <dbReference type="Proteomes" id="UP001374584"/>
    </source>
</evidence>
<gene>
    <name evidence="1" type="ORF">VNO80_18198</name>
</gene>
<dbReference type="PANTHER" id="PTHR36800">
    <property type="entry name" value="POLYAMINE-MODULATED FACTOR 1-BINDING PROTEIN"/>
    <property type="match status" value="1"/>
</dbReference>
<dbReference type="EMBL" id="JAYMYR010000007">
    <property type="protein sequence ID" value="KAK7352770.1"/>
    <property type="molecule type" value="Genomic_DNA"/>
</dbReference>
<protein>
    <submittedName>
        <fullName evidence="1">Uncharacterized protein</fullName>
    </submittedName>
</protein>
<accession>A0AAN9MDC7</accession>